<name>D0WDD4_NEILA</name>
<organism evidence="1 2">
    <name type="scientific">Neisseria lactamica ATCC 23970</name>
    <dbReference type="NCBI Taxonomy" id="546265"/>
    <lineage>
        <taxon>Bacteria</taxon>
        <taxon>Pseudomonadati</taxon>
        <taxon>Pseudomonadota</taxon>
        <taxon>Betaproteobacteria</taxon>
        <taxon>Neisseriales</taxon>
        <taxon>Neisseriaceae</taxon>
        <taxon>Neisseria</taxon>
    </lineage>
</organism>
<dbReference type="AlphaFoldDB" id="D0WDD4"/>
<dbReference type="Proteomes" id="UP000003843">
    <property type="component" value="Unassembled WGS sequence"/>
</dbReference>
<accession>D0WDD4</accession>
<reference evidence="1 2" key="1">
    <citation type="submission" date="2009-10" db="EMBL/GenBank/DDBJ databases">
        <authorList>
            <person name="Weinstock G."/>
            <person name="Sodergren E."/>
            <person name="Clifton S."/>
            <person name="Fulton L."/>
            <person name="Fulton B."/>
            <person name="Courtney L."/>
            <person name="Fronick C."/>
            <person name="Harrison M."/>
            <person name="Strong C."/>
            <person name="Farmer C."/>
            <person name="Delahaunty K."/>
            <person name="Markovic C."/>
            <person name="Hall O."/>
            <person name="Minx P."/>
            <person name="Tomlinson C."/>
            <person name="Mitreva M."/>
            <person name="Nelson J."/>
            <person name="Hou S."/>
            <person name="Wollam A."/>
            <person name="Pepin K.H."/>
            <person name="Johnson M."/>
            <person name="Bhonagiri V."/>
            <person name="Nash W.E."/>
            <person name="Warren W."/>
            <person name="Chinwalla A."/>
            <person name="Mardis E.R."/>
            <person name="Wilson R.K."/>
        </authorList>
    </citation>
    <scope>NUCLEOTIDE SEQUENCE [LARGE SCALE GENOMIC DNA]</scope>
    <source>
        <strain evidence="1 2">ATCC 23970</strain>
    </source>
</reference>
<comment type="caution">
    <text evidence="1">The sequence shown here is derived from an EMBL/GenBank/DDBJ whole genome shotgun (WGS) entry which is preliminary data.</text>
</comment>
<gene>
    <name evidence="1" type="ORF">NEILACOT_05570</name>
</gene>
<protein>
    <submittedName>
        <fullName evidence="1">Uncharacterized protein</fullName>
    </submittedName>
</protein>
<proteinExistence type="predicted"/>
<sequence length="42" mass="4731">MQIAYLNRDLHLDVSCKFQNLAGMQKSPCSQLGDFCLSPPIF</sequence>
<dbReference type="EMBL" id="ACEQ02000049">
    <property type="protein sequence ID" value="EEZ74421.1"/>
    <property type="molecule type" value="Genomic_DNA"/>
</dbReference>
<evidence type="ECO:0000313" key="1">
    <source>
        <dbReference type="EMBL" id="EEZ74421.1"/>
    </source>
</evidence>
<evidence type="ECO:0000313" key="2">
    <source>
        <dbReference type="Proteomes" id="UP000003843"/>
    </source>
</evidence>